<gene>
    <name evidence="1" type="ORF">MENTE1834_LOCUS11338</name>
</gene>
<keyword evidence="2" id="KW-1185">Reference proteome</keyword>
<evidence type="ECO:0000313" key="1">
    <source>
        <dbReference type="EMBL" id="CAK5044081.1"/>
    </source>
</evidence>
<dbReference type="Proteomes" id="UP001497535">
    <property type="component" value="Unassembled WGS sequence"/>
</dbReference>
<proteinExistence type="predicted"/>
<comment type="caution">
    <text evidence="1">The sequence shown here is derived from an EMBL/GenBank/DDBJ whole genome shotgun (WGS) entry which is preliminary data.</text>
</comment>
<accession>A0ACB0YEW9</accession>
<dbReference type="EMBL" id="CAVMJV010000011">
    <property type="protein sequence ID" value="CAK5044081.1"/>
    <property type="molecule type" value="Genomic_DNA"/>
</dbReference>
<organism evidence="1 2">
    <name type="scientific">Meloidogyne enterolobii</name>
    <name type="common">Root-knot nematode worm</name>
    <name type="synonym">Meloidogyne mayaguensis</name>
    <dbReference type="NCBI Taxonomy" id="390850"/>
    <lineage>
        <taxon>Eukaryota</taxon>
        <taxon>Metazoa</taxon>
        <taxon>Ecdysozoa</taxon>
        <taxon>Nematoda</taxon>
        <taxon>Chromadorea</taxon>
        <taxon>Rhabditida</taxon>
        <taxon>Tylenchina</taxon>
        <taxon>Tylenchomorpha</taxon>
        <taxon>Tylenchoidea</taxon>
        <taxon>Meloidogynidae</taxon>
        <taxon>Meloidogyninae</taxon>
        <taxon>Meloidogyne</taxon>
    </lineage>
</organism>
<evidence type="ECO:0000313" key="2">
    <source>
        <dbReference type="Proteomes" id="UP001497535"/>
    </source>
</evidence>
<protein>
    <submittedName>
        <fullName evidence="1">Uncharacterized protein</fullName>
    </submittedName>
</protein>
<sequence>MGGSSRHKGEGSSSRIEITQKYNNKIKNNLEYLKKKNECTGRKDKVIYPNDKTQKDLIEDYVKNKKKFGDALEMAKNRNGKQWFDRFENEEYKVIGEYKRF</sequence>
<reference evidence="1" key="1">
    <citation type="submission" date="2023-11" db="EMBL/GenBank/DDBJ databases">
        <authorList>
            <person name="Poullet M."/>
        </authorList>
    </citation>
    <scope>NUCLEOTIDE SEQUENCE</scope>
    <source>
        <strain evidence="1">E1834</strain>
    </source>
</reference>
<name>A0ACB0YEW9_MELEN</name>